<dbReference type="InterPro" id="IPR006860">
    <property type="entry name" value="FecR"/>
</dbReference>
<dbReference type="KEGG" id="fln:FLA_3955"/>
<dbReference type="InterPro" id="IPR012373">
    <property type="entry name" value="Ferrdict_sens_TM"/>
</dbReference>
<dbReference type="EMBL" id="FTOR01000003">
    <property type="protein sequence ID" value="SIT06588.1"/>
    <property type="molecule type" value="Genomic_DNA"/>
</dbReference>
<dbReference type="Pfam" id="PF16344">
    <property type="entry name" value="FecR_C"/>
    <property type="match status" value="1"/>
</dbReference>
<dbReference type="Proteomes" id="UP000186917">
    <property type="component" value="Unassembled WGS sequence"/>
</dbReference>
<dbReference type="RefSeq" id="WP_076379049.1">
    <property type="nucleotide sequence ID" value="NZ_AP017422.1"/>
</dbReference>
<dbReference type="PANTHER" id="PTHR30273:SF2">
    <property type="entry name" value="PROTEIN FECR"/>
    <property type="match status" value="1"/>
</dbReference>
<keyword evidence="2" id="KW-0812">Transmembrane</keyword>
<evidence type="ECO:0000256" key="2">
    <source>
        <dbReference type="SAM" id="Phobius"/>
    </source>
</evidence>
<dbReference type="AlphaFoldDB" id="A0A173MJV8"/>
<evidence type="ECO:0000313" key="6">
    <source>
        <dbReference type="Proteomes" id="UP000186917"/>
    </source>
</evidence>
<evidence type="ECO:0000259" key="4">
    <source>
        <dbReference type="Pfam" id="PF16344"/>
    </source>
</evidence>
<protein>
    <submittedName>
        <fullName evidence="5">FecR family protein</fullName>
    </submittedName>
</protein>
<dbReference type="PANTHER" id="PTHR30273">
    <property type="entry name" value="PERIPLASMIC SIGNAL SENSOR AND SIGMA FACTOR ACTIVATOR FECR-RELATED"/>
    <property type="match status" value="1"/>
</dbReference>
<dbReference type="Pfam" id="PF04773">
    <property type="entry name" value="FecR"/>
    <property type="match status" value="1"/>
</dbReference>
<keyword evidence="2" id="KW-1133">Transmembrane helix</keyword>
<dbReference type="STRING" id="477680.SAMN05421788_103265"/>
<keyword evidence="1" id="KW-0175">Coiled coil</keyword>
<feature type="transmembrane region" description="Helical" evidence="2">
    <location>
        <begin position="97"/>
        <end position="118"/>
    </location>
</feature>
<dbReference type="Gene3D" id="3.55.50.30">
    <property type="match status" value="1"/>
</dbReference>
<accession>A0A173MJV8</accession>
<dbReference type="InterPro" id="IPR032508">
    <property type="entry name" value="FecR_C"/>
</dbReference>
<dbReference type="PIRSF" id="PIRSF018266">
    <property type="entry name" value="FecR"/>
    <property type="match status" value="1"/>
</dbReference>
<name>A0A173MJV8_9BACT</name>
<keyword evidence="6" id="KW-1185">Reference proteome</keyword>
<evidence type="ECO:0000313" key="5">
    <source>
        <dbReference type="EMBL" id="SIT06588.1"/>
    </source>
</evidence>
<dbReference type="Gene3D" id="2.60.120.1440">
    <property type="match status" value="1"/>
</dbReference>
<gene>
    <name evidence="5" type="ORF">SAMN05421788_103265</name>
</gene>
<organism evidence="5 6">
    <name type="scientific">Filimonas lacunae</name>
    <dbReference type="NCBI Taxonomy" id="477680"/>
    <lineage>
        <taxon>Bacteria</taxon>
        <taxon>Pseudomonadati</taxon>
        <taxon>Bacteroidota</taxon>
        <taxon>Chitinophagia</taxon>
        <taxon>Chitinophagales</taxon>
        <taxon>Chitinophagaceae</taxon>
        <taxon>Filimonas</taxon>
    </lineage>
</organism>
<feature type="domain" description="FecR protein" evidence="3">
    <location>
        <begin position="152"/>
        <end position="237"/>
    </location>
</feature>
<feature type="coiled-coil region" evidence="1">
    <location>
        <begin position="20"/>
        <end position="47"/>
    </location>
</feature>
<feature type="domain" description="Protein FecR C-terminal" evidence="4">
    <location>
        <begin position="301"/>
        <end position="365"/>
    </location>
</feature>
<evidence type="ECO:0000256" key="1">
    <source>
        <dbReference type="SAM" id="Coils"/>
    </source>
</evidence>
<proteinExistence type="predicted"/>
<dbReference type="GO" id="GO:0016989">
    <property type="term" value="F:sigma factor antagonist activity"/>
    <property type="evidence" value="ECO:0007669"/>
    <property type="project" value="TreeGrafter"/>
</dbReference>
<dbReference type="OrthoDB" id="934696at2"/>
<keyword evidence="2" id="KW-0472">Membrane</keyword>
<evidence type="ECO:0000259" key="3">
    <source>
        <dbReference type="Pfam" id="PF04773"/>
    </source>
</evidence>
<reference evidence="6" key="1">
    <citation type="submission" date="2017-01" db="EMBL/GenBank/DDBJ databases">
        <authorList>
            <person name="Varghese N."/>
            <person name="Submissions S."/>
        </authorList>
    </citation>
    <scope>NUCLEOTIDE SEQUENCE [LARGE SCALE GENOMIC DNA]</scope>
    <source>
        <strain evidence="6">DSM 21054</strain>
    </source>
</reference>
<sequence>MQQNHPDIDILVKYINGECSEQECLQVEQLLRENAALQQEWWKLNEAVKLVNTYKETGDINIEEEWKRARTAIYSSIQAGEAIEEPVTKPVSRVYTLLRRLAVAASVITVVAGAFYFVTQKVNKVEERVAIVPKQNAGTELITWRNVTGKTERKVLPDGSVVFLNNGSAITYPGVLAQHGMDVQLDGEARFEVVTNKLRPFTVSGEGLVTKVLGTIFEMSADKTRDYIVVRLFDGKVAVKPSVNSEEVQLNPGYQLVYNKRTFKASVSKMPGVKAKDSKGTGAVSEAVDQLNMPVAKSSWYMFNNQPLNKIFDQLSGMYKTKIHYNEADLKNLYFIGQFSKSDSIETILSQIVESQNLRYNKTEDGYEIRK</sequence>